<dbReference type="EMBL" id="DSXI01000316">
    <property type="protein sequence ID" value="HGS05151.1"/>
    <property type="molecule type" value="Genomic_DNA"/>
</dbReference>
<gene>
    <name evidence="2" type="ORF">ENT08_05340</name>
</gene>
<feature type="compositionally biased region" description="Basic and acidic residues" evidence="1">
    <location>
        <begin position="797"/>
        <end position="806"/>
    </location>
</feature>
<accession>A0A7V4G8D7</accession>
<protein>
    <submittedName>
        <fullName evidence="2">Uncharacterized protein</fullName>
    </submittedName>
</protein>
<comment type="caution">
    <text evidence="2">The sequence shown here is derived from an EMBL/GenBank/DDBJ whole genome shotgun (WGS) entry which is preliminary data.</text>
</comment>
<evidence type="ECO:0000256" key="1">
    <source>
        <dbReference type="SAM" id="MobiDB-lite"/>
    </source>
</evidence>
<feature type="region of interest" description="Disordered" evidence="1">
    <location>
        <begin position="782"/>
        <end position="806"/>
    </location>
</feature>
<feature type="region of interest" description="Disordered" evidence="1">
    <location>
        <begin position="666"/>
        <end position="685"/>
    </location>
</feature>
<dbReference type="AlphaFoldDB" id="A0A7V4G8D7"/>
<name>A0A7V4G8D7_9BACT</name>
<reference evidence="2" key="1">
    <citation type="journal article" date="2020" name="mSystems">
        <title>Genome- and Community-Level Interaction Insights into Carbon Utilization and Element Cycling Functions of Hydrothermarchaeota in Hydrothermal Sediment.</title>
        <authorList>
            <person name="Zhou Z."/>
            <person name="Liu Y."/>
            <person name="Xu W."/>
            <person name="Pan J."/>
            <person name="Luo Z.H."/>
            <person name="Li M."/>
        </authorList>
    </citation>
    <scope>NUCLEOTIDE SEQUENCE [LARGE SCALE GENOMIC DNA]</scope>
    <source>
        <strain evidence="2">SpSt-548</strain>
    </source>
</reference>
<evidence type="ECO:0000313" key="2">
    <source>
        <dbReference type="EMBL" id="HGS05151.1"/>
    </source>
</evidence>
<organism evidence="2">
    <name type="scientific">Desulfobacca acetoxidans</name>
    <dbReference type="NCBI Taxonomy" id="60893"/>
    <lineage>
        <taxon>Bacteria</taxon>
        <taxon>Pseudomonadati</taxon>
        <taxon>Thermodesulfobacteriota</taxon>
        <taxon>Desulfobaccia</taxon>
        <taxon>Desulfobaccales</taxon>
        <taxon>Desulfobaccaceae</taxon>
        <taxon>Desulfobacca</taxon>
    </lineage>
</organism>
<proteinExistence type="predicted"/>
<feature type="compositionally biased region" description="Basic and acidic residues" evidence="1">
    <location>
        <begin position="668"/>
        <end position="685"/>
    </location>
</feature>
<sequence>MNNDQIKQLCLYLMKADTEDEVITILKKVGYWEDHSVWRFYGDIENNYSTIGNQQARPDAALIEKLVNSVDARLMNECLIRGVDPTSPSAPQSIQEAVAAFFEDSKLKSVRAGLIKEWGDEKRREIARGITLTATGATAREGNPCFTISDCGEGQTPEMMPNTLLSLVRENKLRIPFVQGKFNMGGTGALKFCGQNGLQLIVSRRNLKILKLRKLDHPSDMQWGFTIVRREPPEGGRRSSVYTYLAPIGAKDAPGKGGVLRFEAESMPIFPSVYPEKPEPYGRLSPWGTLIKLYEYATGFKGQIPLTGSVKDPVDLLLPEVALPIRIHECRKKFWKPGSKAASFETTITGLRVRLDDDKAENLEENFPSSSSITVNGEKMNATIFAFKKGTARRYRKSEGIIFTVNGQTHAHLSTDFFRRKNVKLSYLADSLLVMIDCSDISGKTREDLFMNSRDRLSGGELRTNLEYELEEMLKNHTGLKELQERRRLEAIEDKISEDKPLENILKSLIKHSPTLTNLFLLGQRASNPFKSIKVKSDLKFVGKPYPTYFRFKGLDQGKVLYRDCHINMRCRITFETDATNDYFTRDIDPGEHSLYIIKGEINFPIDNYNMNLWNGLAHLNVKLPDNCNVGDDLHFVLTVTDSTQINPFVNTFVIKVKPSTIVKSHSVSKERAKPPSKEEGVDREIPGGIQLPNIIEVYENEWEKQEPPFNKTSALRIKNAGVSETNGTEENGGDIYDFFVNMDNVYLKTELKLGLKDARLVRERFRCGLVLLGMALLQQEMQKPKKPTDEEGEVNDDAKNGDVEKKVEEFSSAVAPILLPLIDSLGDLNVNEGYTSDTSGEET</sequence>